<name>A0A9D9ERF8_9BACT</name>
<dbReference type="InterPro" id="IPR003343">
    <property type="entry name" value="Big_2"/>
</dbReference>
<dbReference type="AlphaFoldDB" id="A0A9D9ERF8"/>
<reference evidence="3" key="1">
    <citation type="submission" date="2020-10" db="EMBL/GenBank/DDBJ databases">
        <authorList>
            <person name="Gilroy R."/>
        </authorList>
    </citation>
    <scope>NUCLEOTIDE SEQUENCE</scope>
    <source>
        <strain evidence="3">B1-20833</strain>
    </source>
</reference>
<dbReference type="SUPFAM" id="SSF49785">
    <property type="entry name" value="Galactose-binding domain-like"/>
    <property type="match status" value="1"/>
</dbReference>
<protein>
    <submittedName>
        <fullName evidence="3">Ig-like domain-containing protein</fullName>
    </submittedName>
</protein>
<proteinExistence type="predicted"/>
<dbReference type="InterPro" id="IPR008979">
    <property type="entry name" value="Galactose-bd-like_sf"/>
</dbReference>
<accession>A0A9D9ERF8</accession>
<sequence length="422" mass="45336">MKTIRLFPLLAAAALMAAGCEKPENTNEEGGEETVAVESITLDSSISEGVSLVEGETLSIADLVTVLPENATDRTVSYSSSDEAVATVSEAGVITAVAEGAATISVSAGEKTVKFIITVSAAVQTVDITSITFSADEQEYELAASTEGIDLNSLLTVEPAGYTEGINFASSDPAVASVDENGKMTLHKLSEGVKITASAAGHSDIKDEITIKVYSIPGDYPRFEGDEDGEEAAIEGENWYWTMTFSDPLLTAAEQRLINGRNNSLTAMLDGRKIVSRSGATDDAELSNGTAFCVKNRGTAADHEAWFIIDMGQERKVNYFRISNISTHKDDLRVRFKKFNEISGSNSADGPFTTIITDIDFTAQQNSTETRESGNISIPESNYRYLKFTFKGTECFGPDGNSGTTAQIEEFYLGCDEKTYTE</sequence>
<dbReference type="PROSITE" id="PS51257">
    <property type="entry name" value="PROKAR_LIPOPROTEIN"/>
    <property type="match status" value="1"/>
</dbReference>
<evidence type="ECO:0000313" key="4">
    <source>
        <dbReference type="Proteomes" id="UP000823661"/>
    </source>
</evidence>
<evidence type="ECO:0000256" key="1">
    <source>
        <dbReference type="SAM" id="SignalP"/>
    </source>
</evidence>
<feature type="domain" description="BIG2" evidence="2">
    <location>
        <begin position="36"/>
        <end position="118"/>
    </location>
</feature>
<dbReference type="Pfam" id="PF02368">
    <property type="entry name" value="Big_2"/>
    <property type="match status" value="1"/>
</dbReference>
<dbReference type="SUPFAM" id="SSF49373">
    <property type="entry name" value="Invasin/intimin cell-adhesion fragments"/>
    <property type="match status" value="2"/>
</dbReference>
<organism evidence="3 4">
    <name type="scientific">Candidatus Cryptobacteroides intestinavium</name>
    <dbReference type="NCBI Taxonomy" id="2840766"/>
    <lineage>
        <taxon>Bacteria</taxon>
        <taxon>Pseudomonadati</taxon>
        <taxon>Bacteroidota</taxon>
        <taxon>Bacteroidia</taxon>
        <taxon>Bacteroidales</taxon>
        <taxon>Candidatus Cryptobacteroides</taxon>
    </lineage>
</organism>
<comment type="caution">
    <text evidence="3">The sequence shown here is derived from an EMBL/GenBank/DDBJ whole genome shotgun (WGS) entry which is preliminary data.</text>
</comment>
<dbReference type="EMBL" id="JADIMI010000021">
    <property type="protein sequence ID" value="MBO8451733.1"/>
    <property type="molecule type" value="Genomic_DNA"/>
</dbReference>
<feature type="chain" id="PRO_5039513547" evidence="1">
    <location>
        <begin position="18"/>
        <end position="422"/>
    </location>
</feature>
<dbReference type="InterPro" id="IPR008964">
    <property type="entry name" value="Invasin/intimin_cell_adhesion"/>
</dbReference>
<dbReference type="Proteomes" id="UP000823661">
    <property type="component" value="Unassembled WGS sequence"/>
</dbReference>
<gene>
    <name evidence="3" type="ORF">IAC06_02450</name>
</gene>
<keyword evidence="1" id="KW-0732">Signal</keyword>
<feature type="signal peptide" evidence="1">
    <location>
        <begin position="1"/>
        <end position="17"/>
    </location>
</feature>
<dbReference type="SMART" id="SM00635">
    <property type="entry name" value="BID_2"/>
    <property type="match status" value="1"/>
</dbReference>
<dbReference type="Gene3D" id="2.60.120.260">
    <property type="entry name" value="Galactose-binding domain-like"/>
    <property type="match status" value="1"/>
</dbReference>
<evidence type="ECO:0000313" key="3">
    <source>
        <dbReference type="EMBL" id="MBO8451733.1"/>
    </source>
</evidence>
<dbReference type="Gene3D" id="2.60.40.1080">
    <property type="match status" value="2"/>
</dbReference>
<reference evidence="3" key="2">
    <citation type="journal article" date="2021" name="PeerJ">
        <title>Extensive microbial diversity within the chicken gut microbiome revealed by metagenomics and culture.</title>
        <authorList>
            <person name="Gilroy R."/>
            <person name="Ravi A."/>
            <person name="Getino M."/>
            <person name="Pursley I."/>
            <person name="Horton D.L."/>
            <person name="Alikhan N.F."/>
            <person name="Baker D."/>
            <person name="Gharbi K."/>
            <person name="Hall N."/>
            <person name="Watson M."/>
            <person name="Adriaenssens E.M."/>
            <person name="Foster-Nyarko E."/>
            <person name="Jarju S."/>
            <person name="Secka A."/>
            <person name="Antonio M."/>
            <person name="Oren A."/>
            <person name="Chaudhuri R.R."/>
            <person name="La Ragione R."/>
            <person name="Hildebrand F."/>
            <person name="Pallen M.J."/>
        </authorList>
    </citation>
    <scope>NUCLEOTIDE SEQUENCE</scope>
    <source>
        <strain evidence="3">B1-20833</strain>
    </source>
</reference>
<evidence type="ECO:0000259" key="2">
    <source>
        <dbReference type="SMART" id="SM00635"/>
    </source>
</evidence>